<protein>
    <submittedName>
        <fullName evidence="2">Uncharacterized protein</fullName>
    </submittedName>
</protein>
<keyword evidence="3" id="KW-1185">Reference proteome</keyword>
<keyword evidence="1" id="KW-0175">Coiled coil</keyword>
<organism evidence="2 3">
    <name type="scientific">Lachnospira intestinalis</name>
    <dbReference type="NCBI Taxonomy" id="3133158"/>
    <lineage>
        <taxon>Bacteria</taxon>
        <taxon>Bacillati</taxon>
        <taxon>Bacillota</taxon>
        <taxon>Clostridia</taxon>
        <taxon>Lachnospirales</taxon>
        <taxon>Lachnospiraceae</taxon>
        <taxon>Lachnospira</taxon>
    </lineage>
</organism>
<proteinExistence type="predicted"/>
<gene>
    <name evidence="2" type="ORF">WMO37_07610</name>
</gene>
<evidence type="ECO:0000256" key="1">
    <source>
        <dbReference type="SAM" id="Coils"/>
    </source>
</evidence>
<sequence>MKTKIKLGELQSVIVGLQAVKAKKLPIKVQYALAVNIKTLTEKYVAYNAQRTEILEKDCVKDADGHPVLKDRVTKNAAGEVVNTQQEYTYGSDDDREKALKEVAELNSIEEELEMNKITLEELERCDEEPYDGLTGTNVQDMLFMISE</sequence>
<dbReference type="Proteomes" id="UP001546774">
    <property type="component" value="Unassembled WGS sequence"/>
</dbReference>
<feature type="coiled-coil region" evidence="1">
    <location>
        <begin position="96"/>
        <end position="129"/>
    </location>
</feature>
<evidence type="ECO:0000313" key="3">
    <source>
        <dbReference type="Proteomes" id="UP001546774"/>
    </source>
</evidence>
<comment type="caution">
    <text evidence="2">The sequence shown here is derived from an EMBL/GenBank/DDBJ whole genome shotgun (WGS) entry which is preliminary data.</text>
</comment>
<dbReference type="EMBL" id="JBBMFS010000005">
    <property type="protein sequence ID" value="MEQ2554885.1"/>
    <property type="molecule type" value="Genomic_DNA"/>
</dbReference>
<name>A0ABV1H5A4_9FIRM</name>
<evidence type="ECO:0000313" key="2">
    <source>
        <dbReference type="EMBL" id="MEQ2554885.1"/>
    </source>
</evidence>
<reference evidence="2" key="1">
    <citation type="submission" date="2024-03" db="EMBL/GenBank/DDBJ databases">
        <title>Human intestinal bacterial collection.</title>
        <authorList>
            <person name="Pauvert C."/>
            <person name="Hitch T.C.A."/>
            <person name="Clavel T."/>
        </authorList>
    </citation>
    <scope>NUCLEOTIDE SEQUENCE [LARGE SCALE GENOMIC DNA]</scope>
    <source>
        <strain evidence="2">CLA-AA-H89B</strain>
    </source>
</reference>
<accession>A0ABV1H5A4</accession>